<keyword evidence="5" id="KW-0862">Zinc</keyword>
<keyword evidence="8" id="KW-1015">Disulfide bond</keyword>
<keyword evidence="3" id="KW-0479">Metal-binding</keyword>
<feature type="chain" id="PRO_5043953240" description="RING-type domain-containing protein" evidence="11">
    <location>
        <begin position="21"/>
        <end position="451"/>
    </location>
</feature>
<dbReference type="InterPro" id="IPR013083">
    <property type="entry name" value="Znf_RING/FYVE/PHD"/>
</dbReference>
<dbReference type="InterPro" id="IPR000742">
    <property type="entry name" value="EGF"/>
</dbReference>
<dbReference type="GO" id="GO:0016020">
    <property type="term" value="C:membrane"/>
    <property type="evidence" value="ECO:0007669"/>
    <property type="project" value="UniProtKB-SubCell"/>
</dbReference>
<evidence type="ECO:0000256" key="2">
    <source>
        <dbReference type="ARBA" id="ARBA00022692"/>
    </source>
</evidence>
<keyword evidence="7 10" id="KW-0472">Membrane</keyword>
<dbReference type="GO" id="GO:0008270">
    <property type="term" value="F:zinc ion binding"/>
    <property type="evidence" value="ECO:0007669"/>
    <property type="project" value="UniProtKB-KW"/>
</dbReference>
<feature type="signal peptide" evidence="11">
    <location>
        <begin position="1"/>
        <end position="20"/>
    </location>
</feature>
<dbReference type="PROSITE" id="PS50026">
    <property type="entry name" value="EGF_3"/>
    <property type="match status" value="1"/>
</dbReference>
<keyword evidence="8" id="KW-0245">EGF-like domain</keyword>
<dbReference type="PROSITE" id="PS00022">
    <property type="entry name" value="EGF_1"/>
    <property type="match status" value="1"/>
</dbReference>
<dbReference type="Proteomes" id="UP001162131">
    <property type="component" value="Unassembled WGS sequence"/>
</dbReference>
<keyword evidence="6 10" id="KW-1133">Transmembrane helix</keyword>
<evidence type="ECO:0008006" key="16">
    <source>
        <dbReference type="Google" id="ProtNLM"/>
    </source>
</evidence>
<evidence type="ECO:0000313" key="14">
    <source>
        <dbReference type="EMBL" id="CAG9323194.1"/>
    </source>
</evidence>
<dbReference type="SUPFAM" id="SSF57850">
    <property type="entry name" value="RING/U-box"/>
    <property type="match status" value="1"/>
</dbReference>
<sequence length="451" mass="51708">MTNFWFLLIFSLFFEIFCFAMTLDINQTIKITQLTEWNDFPIQLVTSNITDTYIAIKLEIIERQFQSFPLLYLGINFEPDFDSHINQPKFNYSDYQSFLNQEETQWIILQYDSKLSSSSLYIGIWYENFTNGPIQYSLSFFQSNKPICPSMCSGNGQCKNLGKCSCYSSYVGNDCETTTFSIGFNESRWVDVKSDDKTYLKSDAFQWGSDVVLKCSLSYGEAVLYIGFPTNDTSNLPNKESCAYTLYLSQDIRFIHKSIKTSNSYGFLIIGIFNTLKDSGNTLSVKCYLSHDNSSSSKSTNMVIVYALVGISISIFALWVIGFIIKCRWRRHAVDNEHSPMGITKESIESLFPSFNLKNIDDADIPMCMICLEDYNPKSKVRKLGCGHIFHMSCIDEWFRHHKICCLCKRDCESVNNSVLPENIATFNIEQSRNLSDSFTGLIADELNNEE</sequence>
<dbReference type="PANTHER" id="PTHR46539">
    <property type="entry name" value="E3 UBIQUITIN-PROTEIN LIGASE ATL42"/>
    <property type="match status" value="1"/>
</dbReference>
<feature type="disulfide bond" evidence="8">
    <location>
        <begin position="148"/>
        <end position="158"/>
    </location>
</feature>
<reference evidence="14" key="1">
    <citation type="submission" date="2021-09" db="EMBL/GenBank/DDBJ databases">
        <authorList>
            <consortium name="AG Swart"/>
            <person name="Singh M."/>
            <person name="Singh A."/>
            <person name="Seah K."/>
            <person name="Emmerich C."/>
        </authorList>
    </citation>
    <scope>NUCLEOTIDE SEQUENCE</scope>
    <source>
        <strain evidence="14">ATCC30299</strain>
    </source>
</reference>
<evidence type="ECO:0000256" key="10">
    <source>
        <dbReference type="SAM" id="Phobius"/>
    </source>
</evidence>
<name>A0AAU9JFP3_9CILI</name>
<comment type="caution">
    <text evidence="8">Lacks conserved residue(s) required for the propagation of feature annotation.</text>
</comment>
<evidence type="ECO:0000256" key="5">
    <source>
        <dbReference type="ARBA" id="ARBA00022833"/>
    </source>
</evidence>
<feature type="domain" description="RING-type" evidence="13">
    <location>
        <begin position="368"/>
        <end position="409"/>
    </location>
</feature>
<dbReference type="Gene3D" id="2.60.120.260">
    <property type="entry name" value="Galactose-binding domain-like"/>
    <property type="match status" value="1"/>
</dbReference>
<organism evidence="14 15">
    <name type="scientific">Blepharisma stoltei</name>
    <dbReference type="NCBI Taxonomy" id="1481888"/>
    <lineage>
        <taxon>Eukaryota</taxon>
        <taxon>Sar</taxon>
        <taxon>Alveolata</taxon>
        <taxon>Ciliophora</taxon>
        <taxon>Postciliodesmatophora</taxon>
        <taxon>Heterotrichea</taxon>
        <taxon>Heterotrichida</taxon>
        <taxon>Blepharismidae</taxon>
        <taxon>Blepharisma</taxon>
    </lineage>
</organism>
<accession>A0AAU9JFP3</accession>
<dbReference type="SMART" id="SM00184">
    <property type="entry name" value="RING"/>
    <property type="match status" value="1"/>
</dbReference>
<evidence type="ECO:0000259" key="12">
    <source>
        <dbReference type="PROSITE" id="PS50026"/>
    </source>
</evidence>
<evidence type="ECO:0000313" key="15">
    <source>
        <dbReference type="Proteomes" id="UP001162131"/>
    </source>
</evidence>
<evidence type="ECO:0000256" key="1">
    <source>
        <dbReference type="ARBA" id="ARBA00004370"/>
    </source>
</evidence>
<dbReference type="PROSITE" id="PS50089">
    <property type="entry name" value="ZF_RING_2"/>
    <property type="match status" value="1"/>
</dbReference>
<dbReference type="Pfam" id="PF13639">
    <property type="entry name" value="zf-RING_2"/>
    <property type="match status" value="1"/>
</dbReference>
<evidence type="ECO:0000256" key="11">
    <source>
        <dbReference type="SAM" id="SignalP"/>
    </source>
</evidence>
<gene>
    <name evidence="14" type="ORF">BSTOLATCC_MIC33095</name>
</gene>
<comment type="caution">
    <text evidence="14">The sequence shown here is derived from an EMBL/GenBank/DDBJ whole genome shotgun (WGS) entry which is preliminary data.</text>
</comment>
<evidence type="ECO:0000256" key="8">
    <source>
        <dbReference type="PROSITE-ProRule" id="PRU00076"/>
    </source>
</evidence>
<keyword evidence="15" id="KW-1185">Reference proteome</keyword>
<evidence type="ECO:0000256" key="9">
    <source>
        <dbReference type="PROSITE-ProRule" id="PRU00175"/>
    </source>
</evidence>
<dbReference type="EMBL" id="CAJZBQ010000033">
    <property type="protein sequence ID" value="CAG9323194.1"/>
    <property type="molecule type" value="Genomic_DNA"/>
</dbReference>
<evidence type="ECO:0000256" key="6">
    <source>
        <dbReference type="ARBA" id="ARBA00022989"/>
    </source>
</evidence>
<feature type="transmembrane region" description="Helical" evidence="10">
    <location>
        <begin position="303"/>
        <end position="325"/>
    </location>
</feature>
<evidence type="ECO:0000259" key="13">
    <source>
        <dbReference type="PROSITE" id="PS50089"/>
    </source>
</evidence>
<evidence type="ECO:0000256" key="4">
    <source>
        <dbReference type="ARBA" id="ARBA00022771"/>
    </source>
</evidence>
<feature type="disulfide bond" evidence="8">
    <location>
        <begin position="166"/>
        <end position="175"/>
    </location>
</feature>
<keyword evidence="4 9" id="KW-0863">Zinc-finger</keyword>
<dbReference type="AlphaFoldDB" id="A0AAU9JFP3"/>
<keyword evidence="11" id="KW-0732">Signal</keyword>
<dbReference type="PANTHER" id="PTHR46539:SF1">
    <property type="entry name" value="E3 UBIQUITIN-PROTEIN LIGASE ATL42"/>
    <property type="match status" value="1"/>
</dbReference>
<dbReference type="Gene3D" id="3.30.40.10">
    <property type="entry name" value="Zinc/RING finger domain, C3HC4 (zinc finger)"/>
    <property type="match status" value="1"/>
</dbReference>
<evidence type="ECO:0000256" key="3">
    <source>
        <dbReference type="ARBA" id="ARBA00022723"/>
    </source>
</evidence>
<dbReference type="InterPro" id="IPR001841">
    <property type="entry name" value="Znf_RING"/>
</dbReference>
<protein>
    <recommendedName>
        <fullName evidence="16">RING-type domain-containing protein</fullName>
    </recommendedName>
</protein>
<evidence type="ECO:0000256" key="7">
    <source>
        <dbReference type="ARBA" id="ARBA00023136"/>
    </source>
</evidence>
<comment type="subcellular location">
    <subcellularLocation>
        <location evidence="1">Membrane</location>
    </subcellularLocation>
</comment>
<keyword evidence="2 10" id="KW-0812">Transmembrane</keyword>
<feature type="domain" description="EGF-like" evidence="12">
    <location>
        <begin position="144"/>
        <end position="176"/>
    </location>
</feature>
<proteinExistence type="predicted"/>